<evidence type="ECO:0000313" key="2">
    <source>
        <dbReference type="EMBL" id="WUS54852.1"/>
    </source>
</evidence>
<feature type="chain" id="PRO_5046488740" evidence="1">
    <location>
        <begin position="20"/>
        <end position="151"/>
    </location>
</feature>
<evidence type="ECO:0000313" key="3">
    <source>
        <dbReference type="Proteomes" id="UP001432014"/>
    </source>
</evidence>
<evidence type="ECO:0000256" key="1">
    <source>
        <dbReference type="SAM" id="SignalP"/>
    </source>
</evidence>
<dbReference type="RefSeq" id="WP_329500621.1">
    <property type="nucleotide sequence ID" value="NZ_CP108460.1"/>
</dbReference>
<dbReference type="EMBL" id="CP108482">
    <property type="protein sequence ID" value="WUS54852.1"/>
    <property type="molecule type" value="Genomic_DNA"/>
</dbReference>
<keyword evidence="1" id="KW-0732">Signal</keyword>
<organism evidence="2 3">
    <name type="scientific">Kitasatospora herbaricolor</name>
    <dbReference type="NCBI Taxonomy" id="68217"/>
    <lineage>
        <taxon>Bacteria</taxon>
        <taxon>Bacillati</taxon>
        <taxon>Actinomycetota</taxon>
        <taxon>Actinomycetes</taxon>
        <taxon>Kitasatosporales</taxon>
        <taxon>Streptomycetaceae</taxon>
        <taxon>Kitasatospora</taxon>
    </lineage>
</organism>
<feature type="signal peptide" evidence="1">
    <location>
        <begin position="1"/>
        <end position="19"/>
    </location>
</feature>
<keyword evidence="3" id="KW-1185">Reference proteome</keyword>
<name>A0ABZ1W205_9ACTN</name>
<dbReference type="Proteomes" id="UP001432014">
    <property type="component" value="Chromosome"/>
</dbReference>
<sequence>MTAVVAIVLLVVAGTLATADSLVKVPSADRSSVVAGRSAIKEWSTTNPGGGDEYQVTYLVLPSLTATDAPVPAEVGRLVAAGWAVQWPEGPDGTASLLSPGGKSRLTLESTGDFLRRSAEDLSDELARRETAPSAESNPGAVMAILERIAR</sequence>
<reference evidence="2 3" key="1">
    <citation type="submission" date="2022-10" db="EMBL/GenBank/DDBJ databases">
        <title>The complete genomes of actinobacterial strains from the NBC collection.</title>
        <authorList>
            <person name="Joergensen T.S."/>
            <person name="Alvarez Arevalo M."/>
            <person name="Sterndorff E.B."/>
            <person name="Faurdal D."/>
            <person name="Vuksanovic O."/>
            <person name="Mourched A.-S."/>
            <person name="Charusanti P."/>
            <person name="Shaw S."/>
            <person name="Blin K."/>
            <person name="Weber T."/>
        </authorList>
    </citation>
    <scope>NUCLEOTIDE SEQUENCE [LARGE SCALE GENOMIC DNA]</scope>
    <source>
        <strain evidence="2 3">NBC_01247</strain>
    </source>
</reference>
<proteinExistence type="predicted"/>
<accession>A0ABZ1W205</accession>
<protein>
    <submittedName>
        <fullName evidence="2">Uncharacterized protein</fullName>
    </submittedName>
</protein>
<gene>
    <name evidence="2" type="ORF">OG469_04590</name>
</gene>